<keyword evidence="2" id="KW-1185">Reference proteome</keyword>
<evidence type="ECO:0008006" key="3">
    <source>
        <dbReference type="Google" id="ProtNLM"/>
    </source>
</evidence>
<sequence length="213" mass="23770">MFESSTVRRVGSFAYLDEADAEPTLARTGLYLVAAAIIETDHLAHCEALLRTLVREEDVDSKGHRRLHLSRIKDRHRKHELAALLASLRGTRFAVGWTSGYADPKSRERIRAKILWEFLPHLAAKEEAGGILLEQREDAKLRAADARTIGRLRDGGFLDLALPVDQAPASTAPGLWMADAAAAAWRRDLVEGKDNWSRWYAPHTNVIEVASRS</sequence>
<comment type="caution">
    <text evidence="1">The sequence shown here is derived from an EMBL/GenBank/DDBJ whole genome shotgun (WGS) entry which is preliminary data.</text>
</comment>
<protein>
    <recommendedName>
        <fullName evidence="3">DUF3800 domain-containing protein</fullName>
    </recommendedName>
</protein>
<reference evidence="2" key="1">
    <citation type="journal article" date="2019" name="Int. J. Syst. Evol. Microbiol.">
        <title>The Global Catalogue of Microorganisms (GCM) 10K type strain sequencing project: providing services to taxonomists for standard genome sequencing and annotation.</title>
        <authorList>
            <consortium name="The Broad Institute Genomics Platform"/>
            <consortium name="The Broad Institute Genome Sequencing Center for Infectious Disease"/>
            <person name="Wu L."/>
            <person name="Ma J."/>
        </authorList>
    </citation>
    <scope>NUCLEOTIDE SEQUENCE [LARGE SCALE GENOMIC DNA]</scope>
    <source>
        <strain evidence="2">JCM 17939</strain>
    </source>
</reference>
<evidence type="ECO:0000313" key="2">
    <source>
        <dbReference type="Proteomes" id="UP001501442"/>
    </source>
</evidence>
<accession>A0ABP8UUT7</accession>
<gene>
    <name evidence="1" type="ORF">GCM10023196_101570</name>
</gene>
<organism evidence="1 2">
    <name type="scientific">Actinoallomurus vinaceus</name>
    <dbReference type="NCBI Taxonomy" id="1080074"/>
    <lineage>
        <taxon>Bacteria</taxon>
        <taxon>Bacillati</taxon>
        <taxon>Actinomycetota</taxon>
        <taxon>Actinomycetes</taxon>
        <taxon>Streptosporangiales</taxon>
        <taxon>Thermomonosporaceae</taxon>
        <taxon>Actinoallomurus</taxon>
    </lineage>
</organism>
<dbReference type="EMBL" id="BAABHK010000028">
    <property type="protein sequence ID" value="GAA4639551.1"/>
    <property type="molecule type" value="Genomic_DNA"/>
</dbReference>
<evidence type="ECO:0000313" key="1">
    <source>
        <dbReference type="EMBL" id="GAA4639551.1"/>
    </source>
</evidence>
<name>A0ABP8UUT7_9ACTN</name>
<dbReference type="Proteomes" id="UP001501442">
    <property type="component" value="Unassembled WGS sequence"/>
</dbReference>
<proteinExistence type="predicted"/>